<dbReference type="AlphaFoldDB" id="A0A257SNS3"/>
<feature type="coiled-coil region" evidence="5">
    <location>
        <begin position="9"/>
        <end position="84"/>
    </location>
</feature>
<dbReference type="SUPFAM" id="SSF74653">
    <property type="entry name" value="TolA/TonB C-terminal domain"/>
    <property type="match status" value="1"/>
</dbReference>
<evidence type="ECO:0000256" key="1">
    <source>
        <dbReference type="ARBA" id="ARBA00004167"/>
    </source>
</evidence>
<evidence type="ECO:0000256" key="5">
    <source>
        <dbReference type="SAM" id="Coils"/>
    </source>
</evidence>
<keyword evidence="2" id="KW-0812">Transmembrane</keyword>
<dbReference type="InterPro" id="IPR006260">
    <property type="entry name" value="TonB/TolA_C"/>
</dbReference>
<keyword evidence="3" id="KW-1133">Transmembrane helix</keyword>
<comment type="subcellular location">
    <subcellularLocation>
        <location evidence="1">Membrane</location>
        <topology evidence="1">Single-pass membrane protein</topology>
    </subcellularLocation>
</comment>
<dbReference type="NCBIfam" id="TIGR01352">
    <property type="entry name" value="tonB_Cterm"/>
    <property type="match status" value="1"/>
</dbReference>
<protein>
    <submittedName>
        <fullName evidence="6">Protein TolA</fullName>
    </submittedName>
</protein>
<dbReference type="Pfam" id="PF13103">
    <property type="entry name" value="TonB_2"/>
    <property type="match status" value="1"/>
</dbReference>
<accession>A0A257SNS3</accession>
<keyword evidence="5" id="KW-0175">Coiled coil</keyword>
<comment type="caution">
    <text evidence="6">The sequence shown here is derived from an EMBL/GenBank/DDBJ whole genome shotgun (WGS) entry which is preliminary data.</text>
</comment>
<organism evidence="6 7">
    <name type="scientific">Acidithiobacillus ferrivorans</name>
    <dbReference type="NCBI Taxonomy" id="160808"/>
    <lineage>
        <taxon>Bacteria</taxon>
        <taxon>Pseudomonadati</taxon>
        <taxon>Pseudomonadota</taxon>
        <taxon>Acidithiobacillia</taxon>
        <taxon>Acidithiobacillales</taxon>
        <taxon>Acidithiobacillaceae</taxon>
        <taxon>Acidithiobacillus</taxon>
    </lineage>
</organism>
<dbReference type="EMBL" id="NCBC01000518">
    <property type="protein sequence ID" value="OYV74805.1"/>
    <property type="molecule type" value="Genomic_DNA"/>
</dbReference>
<dbReference type="Gene3D" id="3.30.1150.10">
    <property type="match status" value="1"/>
</dbReference>
<evidence type="ECO:0000256" key="2">
    <source>
        <dbReference type="ARBA" id="ARBA00022692"/>
    </source>
</evidence>
<evidence type="ECO:0000256" key="4">
    <source>
        <dbReference type="ARBA" id="ARBA00023136"/>
    </source>
</evidence>
<evidence type="ECO:0000313" key="6">
    <source>
        <dbReference type="EMBL" id="OYV74805.1"/>
    </source>
</evidence>
<name>A0A257SNS3_9PROT</name>
<reference evidence="6 7" key="1">
    <citation type="submission" date="2017-03" db="EMBL/GenBank/DDBJ databases">
        <title>Lifting the veil on microbial sulfur biogeochemistry in mining wastewaters.</title>
        <authorList>
            <person name="Kantor R.S."/>
            <person name="Colenbrander Nelson T."/>
            <person name="Marshall S."/>
            <person name="Bennett D."/>
            <person name="Apte S."/>
            <person name="Camacho D."/>
            <person name="Thomas B.C."/>
            <person name="Warren L.A."/>
            <person name="Banfield J.F."/>
        </authorList>
    </citation>
    <scope>NUCLEOTIDE SEQUENCE [LARGE SCALE GENOMIC DNA]</scope>
    <source>
        <strain evidence="6">21-59-9</strain>
    </source>
</reference>
<keyword evidence="4" id="KW-0472">Membrane</keyword>
<evidence type="ECO:0000313" key="7">
    <source>
        <dbReference type="Proteomes" id="UP000216779"/>
    </source>
</evidence>
<dbReference type="GO" id="GO:0016020">
    <property type="term" value="C:membrane"/>
    <property type="evidence" value="ECO:0007669"/>
    <property type="project" value="UniProtKB-SubCell"/>
</dbReference>
<sequence length="178" mass="18783">KAARQAAAEKAAEAKAAAAKAAKAAAEAARAAALKKQMAEQTAKAEEAARAKALQQQLSEAKAKAQAEANLAAARAQQAAENQRLIGLFAQKIRTQVYNAWNTNFSAALSCTVQMELNPQGQIIGQPRIIRSSGNPRFDQAVIAAVQAAAPFAPPTGLSYDLYKEVNLKFNAEELNHG</sequence>
<feature type="non-terminal residue" evidence="6">
    <location>
        <position position="1"/>
    </location>
</feature>
<evidence type="ECO:0000256" key="3">
    <source>
        <dbReference type="ARBA" id="ARBA00022989"/>
    </source>
</evidence>
<gene>
    <name evidence="6" type="ORF">B7Z70_11485</name>
</gene>
<proteinExistence type="predicted"/>
<dbReference type="Proteomes" id="UP000216779">
    <property type="component" value="Unassembled WGS sequence"/>
</dbReference>